<dbReference type="InterPro" id="IPR047796">
    <property type="entry name" value="SdpR-like_repress"/>
</dbReference>
<evidence type="ECO:0000313" key="6">
    <source>
        <dbReference type="Proteomes" id="UP000500890"/>
    </source>
</evidence>
<protein>
    <submittedName>
        <fullName evidence="5">Winged helix-turn-helix transcriptional regulator</fullName>
    </submittedName>
</protein>
<reference evidence="5 6" key="1">
    <citation type="submission" date="2020-03" db="EMBL/GenBank/DDBJ databases">
        <title>Vagococcus sp. nov., isolated from beetles.</title>
        <authorList>
            <person name="Hyun D.-W."/>
            <person name="Bae J.-W."/>
        </authorList>
    </citation>
    <scope>NUCLEOTIDE SEQUENCE [LARGE SCALE GENOMIC DNA]</scope>
    <source>
        <strain evidence="5 6">HDW17A</strain>
    </source>
</reference>
<dbReference type="RefSeq" id="WP_166007476.1">
    <property type="nucleotide sequence ID" value="NZ_CP049886.1"/>
</dbReference>
<dbReference type="Gene3D" id="1.10.10.10">
    <property type="entry name" value="Winged helix-like DNA-binding domain superfamily/Winged helix DNA-binding domain"/>
    <property type="match status" value="1"/>
</dbReference>
<dbReference type="InterPro" id="IPR036390">
    <property type="entry name" value="WH_DNA-bd_sf"/>
</dbReference>
<feature type="domain" description="HTH arsR-type" evidence="4">
    <location>
        <begin position="1"/>
        <end position="89"/>
    </location>
</feature>
<dbReference type="Proteomes" id="UP000500890">
    <property type="component" value="Chromosome"/>
</dbReference>
<dbReference type="InterPro" id="IPR001845">
    <property type="entry name" value="HTH_ArsR_DNA-bd_dom"/>
</dbReference>
<keyword evidence="2" id="KW-0238">DNA-binding</keyword>
<dbReference type="PANTHER" id="PTHR33154">
    <property type="entry name" value="TRANSCRIPTIONAL REGULATOR, ARSR FAMILY"/>
    <property type="match status" value="1"/>
</dbReference>
<accession>A0A6G8AMD0</accession>
<dbReference type="SUPFAM" id="SSF46785">
    <property type="entry name" value="Winged helix' DNA-binding domain"/>
    <property type="match status" value="1"/>
</dbReference>
<dbReference type="NCBIfam" id="NF033788">
    <property type="entry name" value="HTH_metalloreg"/>
    <property type="match status" value="1"/>
</dbReference>
<organism evidence="5 6">
    <name type="scientific">Vagococcus coleopterorum</name>
    <dbReference type="NCBI Taxonomy" id="2714946"/>
    <lineage>
        <taxon>Bacteria</taxon>
        <taxon>Bacillati</taxon>
        <taxon>Bacillota</taxon>
        <taxon>Bacilli</taxon>
        <taxon>Lactobacillales</taxon>
        <taxon>Enterococcaceae</taxon>
        <taxon>Vagococcus</taxon>
    </lineage>
</organism>
<keyword evidence="1" id="KW-0805">Transcription regulation</keyword>
<sequence length="89" mass="10174">MSNNEEHITTFKAIGHPVRNDILTVLKAGPMSAGDISKNFDLSNATISHHLSILREAGLVRERKDRNFVIYELNTSVFEEAIRWFKTFI</sequence>
<dbReference type="InterPro" id="IPR051081">
    <property type="entry name" value="HTH_MetalResp_TranReg"/>
</dbReference>
<evidence type="ECO:0000256" key="2">
    <source>
        <dbReference type="ARBA" id="ARBA00023125"/>
    </source>
</evidence>
<name>A0A6G8AMD0_9ENTE</name>
<dbReference type="CDD" id="cd00090">
    <property type="entry name" value="HTH_ARSR"/>
    <property type="match status" value="1"/>
</dbReference>
<dbReference type="PRINTS" id="PR00778">
    <property type="entry name" value="HTHARSR"/>
</dbReference>
<keyword evidence="3" id="KW-0804">Transcription</keyword>
<evidence type="ECO:0000313" key="5">
    <source>
        <dbReference type="EMBL" id="QIL46218.1"/>
    </source>
</evidence>
<proteinExistence type="predicted"/>
<gene>
    <name evidence="5" type="ORF">G7081_03590</name>
</gene>
<evidence type="ECO:0000259" key="4">
    <source>
        <dbReference type="PROSITE" id="PS50987"/>
    </source>
</evidence>
<dbReference type="PROSITE" id="PS50987">
    <property type="entry name" value="HTH_ARSR_2"/>
    <property type="match status" value="1"/>
</dbReference>
<dbReference type="NCBIfam" id="NF033789">
    <property type="entry name" value="repress_SdpR"/>
    <property type="match status" value="1"/>
</dbReference>
<dbReference type="GO" id="GO:0003677">
    <property type="term" value="F:DNA binding"/>
    <property type="evidence" value="ECO:0007669"/>
    <property type="project" value="UniProtKB-KW"/>
</dbReference>
<dbReference type="Pfam" id="PF01022">
    <property type="entry name" value="HTH_5"/>
    <property type="match status" value="1"/>
</dbReference>
<dbReference type="SMART" id="SM00418">
    <property type="entry name" value="HTH_ARSR"/>
    <property type="match status" value="1"/>
</dbReference>
<evidence type="ECO:0000256" key="3">
    <source>
        <dbReference type="ARBA" id="ARBA00023163"/>
    </source>
</evidence>
<dbReference type="InterPro" id="IPR011991">
    <property type="entry name" value="ArsR-like_HTH"/>
</dbReference>
<dbReference type="AlphaFoldDB" id="A0A6G8AMD0"/>
<dbReference type="InterPro" id="IPR036388">
    <property type="entry name" value="WH-like_DNA-bd_sf"/>
</dbReference>
<keyword evidence="6" id="KW-1185">Reference proteome</keyword>
<dbReference type="EMBL" id="CP049886">
    <property type="protein sequence ID" value="QIL46218.1"/>
    <property type="molecule type" value="Genomic_DNA"/>
</dbReference>
<dbReference type="GO" id="GO:0003700">
    <property type="term" value="F:DNA-binding transcription factor activity"/>
    <property type="evidence" value="ECO:0007669"/>
    <property type="project" value="InterPro"/>
</dbReference>
<evidence type="ECO:0000256" key="1">
    <source>
        <dbReference type="ARBA" id="ARBA00023015"/>
    </source>
</evidence>
<dbReference type="KEGG" id="vah:G7081_03590"/>
<dbReference type="PANTHER" id="PTHR33154:SF33">
    <property type="entry name" value="TRANSCRIPTIONAL REPRESSOR SDPR"/>
    <property type="match status" value="1"/>
</dbReference>